<dbReference type="Proteomes" id="UP000008206">
    <property type="component" value="Chromosome"/>
</dbReference>
<dbReference type="EMBL" id="CP002198">
    <property type="protein sequence ID" value="ADN15252.1"/>
    <property type="molecule type" value="Genomic_DNA"/>
</dbReference>
<reference evidence="3" key="1">
    <citation type="journal article" date="2011" name="MBio">
        <title>Novel metabolic attributes of the genus Cyanothece, comprising a group of unicellular nitrogen-fixing Cyanobacteria.</title>
        <authorList>
            <person name="Bandyopadhyay A."/>
            <person name="Elvitigala T."/>
            <person name="Welsh E."/>
            <person name="Stockel J."/>
            <person name="Liberton M."/>
            <person name="Min H."/>
            <person name="Sherman L.A."/>
            <person name="Pakrasi H.B."/>
        </authorList>
    </citation>
    <scope>NUCLEOTIDE SEQUENCE [LARGE SCALE GENOMIC DNA]</scope>
    <source>
        <strain evidence="3">PCC 7822</strain>
    </source>
</reference>
<gene>
    <name evidence="2" type="ordered locus">Cyan7822_3302</name>
</gene>
<sequence>MVNNQLGIQTNNNSDSVRVTARLLMSISRHKQQNREQTMLHRTAEEIGINE</sequence>
<evidence type="ECO:0000313" key="3">
    <source>
        <dbReference type="Proteomes" id="UP000008206"/>
    </source>
</evidence>
<dbReference type="KEGG" id="cyj:Cyan7822_3302"/>
<name>E0UCQ8_GLOV7</name>
<dbReference type="STRING" id="497965.Cyan7822_3302"/>
<feature type="region of interest" description="Disordered" evidence="1">
    <location>
        <begin position="30"/>
        <end position="51"/>
    </location>
</feature>
<evidence type="ECO:0000313" key="2">
    <source>
        <dbReference type="EMBL" id="ADN15252.1"/>
    </source>
</evidence>
<dbReference type="HOGENOM" id="CLU_212012_0_0_3"/>
<keyword evidence="3" id="KW-1185">Reference proteome</keyword>
<dbReference type="RefSeq" id="WP_013323321.1">
    <property type="nucleotide sequence ID" value="NC_014501.1"/>
</dbReference>
<dbReference type="AlphaFoldDB" id="E0UCQ8"/>
<protein>
    <submittedName>
        <fullName evidence="2">Uncharacterized protein</fullName>
    </submittedName>
</protein>
<proteinExistence type="predicted"/>
<organism evidence="2 3">
    <name type="scientific">Gloeothece verrucosa (strain PCC 7822)</name>
    <name type="common">Cyanothece sp. (strain PCC 7822)</name>
    <dbReference type="NCBI Taxonomy" id="497965"/>
    <lineage>
        <taxon>Bacteria</taxon>
        <taxon>Bacillati</taxon>
        <taxon>Cyanobacteriota</taxon>
        <taxon>Cyanophyceae</taxon>
        <taxon>Oscillatoriophycideae</taxon>
        <taxon>Chroococcales</taxon>
        <taxon>Aphanothecaceae</taxon>
        <taxon>Gloeothece</taxon>
        <taxon>Gloeothece verrucosa</taxon>
    </lineage>
</organism>
<accession>E0UCQ8</accession>
<evidence type="ECO:0000256" key="1">
    <source>
        <dbReference type="SAM" id="MobiDB-lite"/>
    </source>
</evidence>